<reference evidence="1" key="1">
    <citation type="submission" date="2023-03" db="EMBL/GenBank/DDBJ databases">
        <title>a new species belonging to Providencia genus.</title>
        <authorList>
            <person name="Yang W."/>
            <person name="Hu F."/>
            <person name="Shen S."/>
            <person name="Ding L."/>
            <person name="Yin D."/>
        </authorList>
    </citation>
    <scope>NUCLEOTIDE SEQUENCE</scope>
    <source>
        <strain evidence="1">CRE-3FA-0001</strain>
    </source>
</reference>
<gene>
    <name evidence="1" type="ORF">P7V44_04980</name>
    <name evidence="2" type="ORF">Q5E86_08350</name>
</gene>
<name>A0AA42FFE6_9GAMM</name>
<dbReference type="Proteomes" id="UP001156701">
    <property type="component" value="Unassembled WGS sequence"/>
</dbReference>
<reference evidence="2" key="2">
    <citation type="submission" date="2023-07" db="EMBL/GenBank/DDBJ databases">
        <authorList>
            <person name="Yang W."/>
            <person name="Chen J."/>
            <person name="Ji P."/>
            <person name="Hu F."/>
        </authorList>
    </citation>
    <scope>NUCLEOTIDE SEQUENCE</scope>
    <source>
        <strain evidence="2">CRE-138-0111</strain>
    </source>
</reference>
<evidence type="ECO:0000313" key="3">
    <source>
        <dbReference type="Proteomes" id="UP001156701"/>
    </source>
</evidence>
<sequence>MKKSVYKASGLWNQESFITLFVATSEKDVLSTIVFWANLGGARVDELSIERYCSVH</sequence>
<comment type="caution">
    <text evidence="1">The sequence shown here is derived from an EMBL/GenBank/DDBJ whole genome shotgun (WGS) entry which is preliminary data.</text>
</comment>
<organism evidence="1 3">
    <name type="scientific">Providencia huashanensis</name>
    <dbReference type="NCBI Taxonomy" id="3037798"/>
    <lineage>
        <taxon>Bacteria</taxon>
        <taxon>Pseudomonadati</taxon>
        <taxon>Pseudomonadota</taxon>
        <taxon>Gammaproteobacteria</taxon>
        <taxon>Enterobacterales</taxon>
        <taxon>Morganellaceae</taxon>
        <taxon>Providencia</taxon>
    </lineage>
</organism>
<keyword evidence="4" id="KW-1185">Reference proteome</keyword>
<dbReference type="RefSeq" id="WP_164975505.1">
    <property type="nucleotide sequence ID" value="NZ_JARRYG010000004.1"/>
</dbReference>
<protein>
    <submittedName>
        <fullName evidence="1">Uncharacterized protein</fullName>
    </submittedName>
</protein>
<evidence type="ECO:0000313" key="2">
    <source>
        <dbReference type="EMBL" id="MDO7856369.1"/>
    </source>
</evidence>
<dbReference type="EMBL" id="JARRYG010000004">
    <property type="protein sequence ID" value="MDG4695591.1"/>
    <property type="molecule type" value="Genomic_DNA"/>
</dbReference>
<evidence type="ECO:0000313" key="4">
    <source>
        <dbReference type="Proteomes" id="UP001176478"/>
    </source>
</evidence>
<evidence type="ECO:0000313" key="1">
    <source>
        <dbReference type="EMBL" id="MDG4695591.1"/>
    </source>
</evidence>
<dbReference type="AlphaFoldDB" id="A0AA42FFE6"/>
<dbReference type="Proteomes" id="UP001176478">
    <property type="component" value="Unassembled WGS sequence"/>
</dbReference>
<accession>A0AA42FFE6</accession>
<reference evidence="2" key="3">
    <citation type="journal article" date="2024" name="Int. J. Antimicrob. Agents">
        <title>Identification of a novel Providencia species showing multi-drug-resistant in three patients with hospital-acquired infection.</title>
        <authorList>
            <person name="Yang W."/>
            <person name="Chen J."/>
            <person name="Yang F."/>
            <person name="Ji P."/>
            <person name="Shen S."/>
            <person name="Yin D."/>
            <person name="Hu F."/>
        </authorList>
    </citation>
    <scope>NUCLEOTIDE SEQUENCE</scope>
    <source>
        <strain evidence="2">CRE-138-0111</strain>
    </source>
</reference>
<dbReference type="EMBL" id="JAUQTG010000003">
    <property type="protein sequence ID" value="MDO7856369.1"/>
    <property type="molecule type" value="Genomic_DNA"/>
</dbReference>
<proteinExistence type="predicted"/>